<organism evidence="1 2">
    <name type="scientific">Portunus trituberculatus</name>
    <name type="common">Swimming crab</name>
    <name type="synonym">Neptunus trituberculatus</name>
    <dbReference type="NCBI Taxonomy" id="210409"/>
    <lineage>
        <taxon>Eukaryota</taxon>
        <taxon>Metazoa</taxon>
        <taxon>Ecdysozoa</taxon>
        <taxon>Arthropoda</taxon>
        <taxon>Crustacea</taxon>
        <taxon>Multicrustacea</taxon>
        <taxon>Malacostraca</taxon>
        <taxon>Eumalacostraca</taxon>
        <taxon>Eucarida</taxon>
        <taxon>Decapoda</taxon>
        <taxon>Pleocyemata</taxon>
        <taxon>Brachyura</taxon>
        <taxon>Eubrachyura</taxon>
        <taxon>Portunoidea</taxon>
        <taxon>Portunidae</taxon>
        <taxon>Portuninae</taxon>
        <taxon>Portunus</taxon>
    </lineage>
</organism>
<proteinExistence type="predicted"/>
<gene>
    <name evidence="1" type="ORF">E2C01_056979</name>
</gene>
<evidence type="ECO:0000313" key="2">
    <source>
        <dbReference type="Proteomes" id="UP000324222"/>
    </source>
</evidence>
<sequence length="36" mass="3945">MVMDLMGPLLLFSKILCLLASNLSFLLEGCLHSACF</sequence>
<comment type="caution">
    <text evidence="1">The sequence shown here is derived from an EMBL/GenBank/DDBJ whole genome shotgun (WGS) entry which is preliminary data.</text>
</comment>
<name>A0A5B7GZ55_PORTR</name>
<accession>A0A5B7GZ55</accession>
<keyword evidence="2" id="KW-1185">Reference proteome</keyword>
<protein>
    <submittedName>
        <fullName evidence="1">Uncharacterized protein</fullName>
    </submittedName>
</protein>
<dbReference type="Proteomes" id="UP000324222">
    <property type="component" value="Unassembled WGS sequence"/>
</dbReference>
<reference evidence="1 2" key="1">
    <citation type="submission" date="2019-05" db="EMBL/GenBank/DDBJ databases">
        <title>Another draft genome of Portunus trituberculatus and its Hox gene families provides insights of decapod evolution.</title>
        <authorList>
            <person name="Jeong J.-H."/>
            <person name="Song I."/>
            <person name="Kim S."/>
            <person name="Choi T."/>
            <person name="Kim D."/>
            <person name="Ryu S."/>
            <person name="Kim W."/>
        </authorList>
    </citation>
    <scope>NUCLEOTIDE SEQUENCE [LARGE SCALE GENOMIC DNA]</scope>
    <source>
        <tissue evidence="1">Muscle</tissue>
    </source>
</reference>
<evidence type="ECO:0000313" key="1">
    <source>
        <dbReference type="EMBL" id="MPC62889.1"/>
    </source>
</evidence>
<dbReference type="EMBL" id="VSRR010020169">
    <property type="protein sequence ID" value="MPC62889.1"/>
    <property type="molecule type" value="Genomic_DNA"/>
</dbReference>
<dbReference type="AlphaFoldDB" id="A0A5B7GZ55"/>